<feature type="region of interest" description="Disordered" evidence="1">
    <location>
        <begin position="231"/>
        <end position="295"/>
    </location>
</feature>
<organism evidence="3 4">
    <name type="scientific">Phyllotreta striolata</name>
    <name type="common">Striped flea beetle</name>
    <name type="synonym">Crioceris striolata</name>
    <dbReference type="NCBI Taxonomy" id="444603"/>
    <lineage>
        <taxon>Eukaryota</taxon>
        <taxon>Metazoa</taxon>
        <taxon>Ecdysozoa</taxon>
        <taxon>Arthropoda</taxon>
        <taxon>Hexapoda</taxon>
        <taxon>Insecta</taxon>
        <taxon>Pterygota</taxon>
        <taxon>Neoptera</taxon>
        <taxon>Endopterygota</taxon>
        <taxon>Coleoptera</taxon>
        <taxon>Polyphaga</taxon>
        <taxon>Cucujiformia</taxon>
        <taxon>Chrysomeloidea</taxon>
        <taxon>Chrysomelidae</taxon>
        <taxon>Galerucinae</taxon>
        <taxon>Alticini</taxon>
        <taxon>Phyllotreta</taxon>
    </lineage>
</organism>
<evidence type="ECO:0000256" key="2">
    <source>
        <dbReference type="SAM" id="Phobius"/>
    </source>
</evidence>
<reference evidence="3" key="1">
    <citation type="submission" date="2022-01" db="EMBL/GenBank/DDBJ databases">
        <authorList>
            <person name="King R."/>
        </authorList>
    </citation>
    <scope>NUCLEOTIDE SEQUENCE</scope>
</reference>
<feature type="transmembrane region" description="Helical" evidence="2">
    <location>
        <begin position="36"/>
        <end position="58"/>
    </location>
</feature>
<evidence type="ECO:0000313" key="3">
    <source>
        <dbReference type="EMBL" id="CAG9862143.1"/>
    </source>
</evidence>
<accession>A0A9N9XPE9</accession>
<protein>
    <submittedName>
        <fullName evidence="3">Uncharacterized protein</fullName>
    </submittedName>
</protein>
<keyword evidence="2" id="KW-0472">Membrane</keyword>
<evidence type="ECO:0000313" key="4">
    <source>
        <dbReference type="Proteomes" id="UP001153712"/>
    </source>
</evidence>
<keyword evidence="2" id="KW-1133">Transmembrane helix</keyword>
<dbReference type="OrthoDB" id="6631087at2759"/>
<sequence>MRVYKTILERFRFRIRLFNESYAIAENVLNIISFGYSIRVCVGMTGKLALYFAVFFVIRAENAEKKWSWGGEDREKGRSDVLSEEASGRYAVIENDDYYPSGGSSFGQYNPNHNPGISRPPNVPINGIYDANNQLYGAGHSQYRPGAFSGPSPFGQPGGPFKEFDRCKCTERFNCNSPGISYGHCDVGKRYCCYSTSERGQAGGPLPSRPVHSIENGVLVGPGGPAGGGHFQRPSGDFGGPVRPGGYRPNRPPGGGGFGLGGQNVYGPENGILVGPGANRPNFGIYARTAADKND</sequence>
<gene>
    <name evidence="3" type="ORF">PHYEVI_LOCUS8465</name>
</gene>
<name>A0A9N9XPE9_PHYSR</name>
<dbReference type="InterPro" id="IPR000519">
    <property type="entry name" value="P_trefoil_dom"/>
</dbReference>
<keyword evidence="2" id="KW-0812">Transmembrane</keyword>
<dbReference type="CDD" id="cd00111">
    <property type="entry name" value="Trefoil"/>
    <property type="match status" value="1"/>
</dbReference>
<feature type="compositionally biased region" description="Gly residues" evidence="1">
    <location>
        <begin position="253"/>
        <end position="264"/>
    </location>
</feature>
<evidence type="ECO:0000256" key="1">
    <source>
        <dbReference type="SAM" id="MobiDB-lite"/>
    </source>
</evidence>
<keyword evidence="4" id="KW-1185">Reference proteome</keyword>
<dbReference type="EMBL" id="OU900098">
    <property type="protein sequence ID" value="CAG9862143.1"/>
    <property type="molecule type" value="Genomic_DNA"/>
</dbReference>
<proteinExistence type="predicted"/>
<dbReference type="Proteomes" id="UP001153712">
    <property type="component" value="Chromosome 5"/>
</dbReference>
<dbReference type="AlphaFoldDB" id="A0A9N9XPE9"/>